<feature type="transmembrane region" description="Helical" evidence="6">
    <location>
        <begin position="7"/>
        <end position="25"/>
    </location>
</feature>
<feature type="transmembrane region" description="Helical" evidence="6">
    <location>
        <begin position="97"/>
        <end position="126"/>
    </location>
</feature>
<keyword evidence="3 6" id="KW-0812">Transmembrane</keyword>
<dbReference type="PANTHER" id="PTHR23513:SF6">
    <property type="entry name" value="MAJOR FACILITATOR SUPERFAMILY ASSOCIATED DOMAIN-CONTAINING PROTEIN"/>
    <property type="match status" value="1"/>
</dbReference>
<gene>
    <name evidence="7" type="ORF">VV02_00695</name>
</gene>
<accession>A0A0K1JPL6</accession>
<keyword evidence="4 6" id="KW-1133">Transmembrane helix</keyword>
<feature type="transmembrane region" description="Helical" evidence="6">
    <location>
        <begin position="216"/>
        <end position="237"/>
    </location>
</feature>
<proteinExistence type="predicted"/>
<dbReference type="CDD" id="cd06173">
    <property type="entry name" value="MFS_MefA_like"/>
    <property type="match status" value="1"/>
</dbReference>
<dbReference type="Pfam" id="PF07690">
    <property type="entry name" value="MFS_1"/>
    <property type="match status" value="1"/>
</dbReference>
<sequence length="440" mass="46017">MLVNVLIANVTGTFLSFALTFWVYLETKSVLAAALLSGFSMIAGSLTGPWFGALVDSHRKKSAMVAASVTTAVAYAGAALVFAVIPTAQLVDWSGAWFWIFCGFVVVGSLAGGLRGIALSTTVTLLIPADQRDKANGLVGTVNGLAHMTTSVFSGLAVGLLGMGGTVVIAVGLTVVSLVHLLPIRIDEPQPSRAADGTSSINIRGTWATVRAVPGLVPLILFSTFNNLVMGVFMTLMDPYGLTLFSVQSWGLVLGVTSTGFIAGGALVARYGLGRNPIRTLLLANVGIALVGIGTAVREWQLLLVVGMFGFMILIPVAEAAEQTVMQRVVPFEMQGRVFGFAQSVETASTPLAAFVIGPMAQLFIIPFMASDQGRSTFGPILGDGVARGMALTFVVASLVMLIAVLRAFSSRAYRQLSASYDDQPEPAHVAPQELATAVS</sequence>
<evidence type="ECO:0000256" key="3">
    <source>
        <dbReference type="ARBA" id="ARBA00022692"/>
    </source>
</evidence>
<dbReference type="PATRIC" id="fig|571913.6.peg.139"/>
<comment type="subcellular location">
    <subcellularLocation>
        <location evidence="1">Cell membrane</location>
        <topology evidence="1">Multi-pass membrane protein</topology>
    </subcellularLocation>
</comment>
<dbReference type="KEGG" id="lmoi:VV02_00695"/>
<dbReference type="Gene3D" id="1.20.1250.20">
    <property type="entry name" value="MFS general substrate transporter like domains"/>
    <property type="match status" value="1"/>
</dbReference>
<dbReference type="AlphaFoldDB" id="A0A0K1JPL6"/>
<evidence type="ECO:0000256" key="5">
    <source>
        <dbReference type="ARBA" id="ARBA00023136"/>
    </source>
</evidence>
<dbReference type="GO" id="GO:0005886">
    <property type="term" value="C:plasma membrane"/>
    <property type="evidence" value="ECO:0007669"/>
    <property type="project" value="UniProtKB-SubCell"/>
</dbReference>
<name>A0A0K1JPL6_9MICO</name>
<evidence type="ECO:0000256" key="6">
    <source>
        <dbReference type="SAM" id="Phobius"/>
    </source>
</evidence>
<feature type="transmembrane region" description="Helical" evidence="6">
    <location>
        <begin position="63"/>
        <end position="85"/>
    </location>
</feature>
<evidence type="ECO:0000313" key="8">
    <source>
        <dbReference type="Proteomes" id="UP000066480"/>
    </source>
</evidence>
<dbReference type="GO" id="GO:0022857">
    <property type="term" value="F:transmembrane transporter activity"/>
    <property type="evidence" value="ECO:0007669"/>
    <property type="project" value="InterPro"/>
</dbReference>
<organism evidence="7 8">
    <name type="scientific">Luteipulveratus mongoliensis</name>
    <dbReference type="NCBI Taxonomy" id="571913"/>
    <lineage>
        <taxon>Bacteria</taxon>
        <taxon>Bacillati</taxon>
        <taxon>Actinomycetota</taxon>
        <taxon>Actinomycetes</taxon>
        <taxon>Micrococcales</taxon>
        <taxon>Dermacoccaceae</taxon>
        <taxon>Luteipulveratus</taxon>
    </lineage>
</organism>
<keyword evidence="2" id="KW-1003">Cell membrane</keyword>
<feature type="transmembrane region" description="Helical" evidence="6">
    <location>
        <begin position="352"/>
        <end position="370"/>
    </location>
</feature>
<dbReference type="SUPFAM" id="SSF103473">
    <property type="entry name" value="MFS general substrate transporter"/>
    <property type="match status" value="1"/>
</dbReference>
<dbReference type="InterPro" id="IPR036259">
    <property type="entry name" value="MFS_trans_sf"/>
</dbReference>
<feature type="transmembrane region" description="Helical" evidence="6">
    <location>
        <begin position="31"/>
        <end position="51"/>
    </location>
</feature>
<evidence type="ECO:0000256" key="1">
    <source>
        <dbReference type="ARBA" id="ARBA00004651"/>
    </source>
</evidence>
<feature type="transmembrane region" description="Helical" evidence="6">
    <location>
        <begin position="249"/>
        <end position="269"/>
    </location>
</feature>
<evidence type="ECO:0000313" key="7">
    <source>
        <dbReference type="EMBL" id="AKU18510.1"/>
    </source>
</evidence>
<feature type="transmembrane region" description="Helical" evidence="6">
    <location>
        <begin position="390"/>
        <end position="409"/>
    </location>
</feature>
<feature type="transmembrane region" description="Helical" evidence="6">
    <location>
        <begin position="281"/>
        <end position="297"/>
    </location>
</feature>
<keyword evidence="8" id="KW-1185">Reference proteome</keyword>
<dbReference type="InterPro" id="IPR011701">
    <property type="entry name" value="MFS"/>
</dbReference>
<evidence type="ECO:0000256" key="2">
    <source>
        <dbReference type="ARBA" id="ARBA00022475"/>
    </source>
</evidence>
<dbReference type="PANTHER" id="PTHR23513">
    <property type="entry name" value="INTEGRAL MEMBRANE EFFLUX PROTEIN-RELATED"/>
    <property type="match status" value="1"/>
</dbReference>
<feature type="transmembrane region" description="Helical" evidence="6">
    <location>
        <begin position="167"/>
        <end position="184"/>
    </location>
</feature>
<dbReference type="Proteomes" id="UP000066480">
    <property type="component" value="Chromosome"/>
</dbReference>
<keyword evidence="5 6" id="KW-0472">Membrane</keyword>
<protein>
    <submittedName>
        <fullName evidence="7">Multidrug transporter</fullName>
    </submittedName>
</protein>
<feature type="transmembrane region" description="Helical" evidence="6">
    <location>
        <begin position="303"/>
        <end position="321"/>
    </location>
</feature>
<dbReference type="EMBL" id="CP011112">
    <property type="protein sequence ID" value="AKU18510.1"/>
    <property type="molecule type" value="Genomic_DNA"/>
</dbReference>
<evidence type="ECO:0000256" key="4">
    <source>
        <dbReference type="ARBA" id="ARBA00022989"/>
    </source>
</evidence>
<reference evidence="7 8" key="1">
    <citation type="submission" date="2015-03" db="EMBL/GenBank/DDBJ databases">
        <title>Luteipulveratus halotolerans sp. nov., a novel actinobacterium (Dermacoccaceae) from Sarawak, Malaysia.</title>
        <authorList>
            <person name="Juboi H."/>
            <person name="Basik A."/>
            <person name="Shamsul S.S."/>
            <person name="Arnold P."/>
            <person name="Schmitt E.K."/>
            <person name="Sanglier J.-J."/>
            <person name="Yeo T."/>
        </authorList>
    </citation>
    <scope>NUCLEOTIDE SEQUENCE [LARGE SCALE GENOMIC DNA]</scope>
    <source>
        <strain evidence="7 8">MN07-A0370</strain>
    </source>
</reference>